<feature type="chain" id="PRO_5045805845" evidence="2">
    <location>
        <begin position="21"/>
        <end position="103"/>
    </location>
</feature>
<evidence type="ECO:0000256" key="2">
    <source>
        <dbReference type="SAM" id="SignalP"/>
    </source>
</evidence>
<organism evidence="3 4">
    <name type="scientific">Paraburkholderia bengalensis</name>
    <dbReference type="NCBI Taxonomy" id="2747562"/>
    <lineage>
        <taxon>Bacteria</taxon>
        <taxon>Pseudomonadati</taxon>
        <taxon>Pseudomonadota</taxon>
        <taxon>Betaproteobacteria</taxon>
        <taxon>Burkholderiales</taxon>
        <taxon>Burkholderiaceae</taxon>
        <taxon>Paraburkholderia</taxon>
    </lineage>
</organism>
<gene>
    <name evidence="3" type="ORF">H3V53_25685</name>
</gene>
<feature type="region of interest" description="Disordered" evidence="1">
    <location>
        <begin position="75"/>
        <end position="103"/>
    </location>
</feature>
<protein>
    <submittedName>
        <fullName evidence="3">DUF4148 domain-containing protein</fullName>
    </submittedName>
</protein>
<dbReference type="InterPro" id="IPR025421">
    <property type="entry name" value="DUF4148"/>
</dbReference>
<dbReference type="Pfam" id="PF13663">
    <property type="entry name" value="DUF4148"/>
    <property type="match status" value="1"/>
</dbReference>
<reference evidence="3 4" key="1">
    <citation type="journal article" date="2022" name="Arch. Microbiol.">
        <title>Paraburkholderia bengalensis sp. nov. isolated from roots of Oryza sativa, IR64.</title>
        <authorList>
            <person name="Nag P."/>
            <person name="Mondal N."/>
            <person name="Sarkar J."/>
            <person name="Das S."/>
        </authorList>
    </citation>
    <scope>NUCLEOTIDE SEQUENCE [LARGE SCALE GENOMIC DNA]</scope>
    <source>
        <strain evidence="3 4">IR64_4_BI</strain>
    </source>
</reference>
<dbReference type="RefSeq" id="WP_336600394.1">
    <property type="nucleotide sequence ID" value="NZ_JACFYJ010000051.1"/>
</dbReference>
<sequence length="103" mass="10559">MKLQSLVLAAVMALPVVSFAQSNQPLTRADVRAQLVELQKAGYNPGADATQYPRNIEEAQARVNAQHGIGVADSSYGGSASASSAAGAKAQGVNGSDSIYARP</sequence>
<keyword evidence="2" id="KW-0732">Signal</keyword>
<name>A0ABU8IYL0_9BURK</name>
<evidence type="ECO:0000256" key="1">
    <source>
        <dbReference type="SAM" id="MobiDB-lite"/>
    </source>
</evidence>
<feature type="signal peptide" evidence="2">
    <location>
        <begin position="1"/>
        <end position="20"/>
    </location>
</feature>
<comment type="caution">
    <text evidence="3">The sequence shown here is derived from an EMBL/GenBank/DDBJ whole genome shotgun (WGS) entry which is preliminary data.</text>
</comment>
<accession>A0ABU8IYL0</accession>
<dbReference type="EMBL" id="JACFYJ010000051">
    <property type="protein sequence ID" value="MEI6000463.1"/>
    <property type="molecule type" value="Genomic_DNA"/>
</dbReference>
<feature type="compositionally biased region" description="Low complexity" evidence="1">
    <location>
        <begin position="75"/>
        <end position="92"/>
    </location>
</feature>
<dbReference type="Proteomes" id="UP001386437">
    <property type="component" value="Unassembled WGS sequence"/>
</dbReference>
<proteinExistence type="predicted"/>
<keyword evidence="4" id="KW-1185">Reference proteome</keyword>
<evidence type="ECO:0000313" key="4">
    <source>
        <dbReference type="Proteomes" id="UP001386437"/>
    </source>
</evidence>
<evidence type="ECO:0000313" key="3">
    <source>
        <dbReference type="EMBL" id="MEI6000463.1"/>
    </source>
</evidence>